<comment type="caution">
    <text evidence="3">The sequence shown here is derived from an EMBL/GenBank/DDBJ whole genome shotgun (WGS) entry which is preliminary data.</text>
</comment>
<proteinExistence type="predicted"/>
<dbReference type="Proteomes" id="UP000226192">
    <property type="component" value="Unassembled WGS sequence"/>
</dbReference>
<gene>
    <name evidence="3" type="ORF">CDD81_1687</name>
</gene>
<keyword evidence="4" id="KW-1185">Reference proteome</keyword>
<evidence type="ECO:0000313" key="3">
    <source>
        <dbReference type="EMBL" id="PHH60409.1"/>
    </source>
</evidence>
<name>A0A2C5X7Y6_9HYPO</name>
<dbReference type="OrthoDB" id="786951at2759"/>
<sequence>MAGTRDNADDQDYMNMSFADSDAKPETSLQRTRRLKLEALERGMVKSKAQHEQEVEAARKKGLATSLLHGPGAQQSKGLAMMAKMGFTGGGLGKTADGTATREPITISIKDGRGGIGLDSDKKRQQVDDAAHQDSLRAKRARCDAHDYRQRIGREQQEARRQAQFQAAQRLAQRLDQDGGNPPEQPVPLLYRRLVRQDHEAQDYATHYPTDSFHDDVELDHDAELDAFDALSPSDRLSKALQYLRSKHYYCFWCKMAYPTHHLTGCPGVTEEHHD</sequence>
<dbReference type="AlphaFoldDB" id="A0A2C5X7Y6"/>
<dbReference type="STRING" id="1399860.A0A2C5X7Y6"/>
<dbReference type="InterPro" id="IPR025239">
    <property type="entry name" value="DUF4187"/>
</dbReference>
<feature type="region of interest" description="Disordered" evidence="1">
    <location>
        <begin position="1"/>
        <end position="33"/>
    </location>
</feature>
<feature type="domain" description="G-patch" evidence="2">
    <location>
        <begin position="74"/>
        <end position="121"/>
    </location>
</feature>
<feature type="region of interest" description="Disordered" evidence="1">
    <location>
        <begin position="111"/>
        <end position="142"/>
    </location>
</feature>
<organism evidence="3 4">
    <name type="scientific">Ophiocordyceps australis</name>
    <dbReference type="NCBI Taxonomy" id="1399860"/>
    <lineage>
        <taxon>Eukaryota</taxon>
        <taxon>Fungi</taxon>
        <taxon>Dikarya</taxon>
        <taxon>Ascomycota</taxon>
        <taxon>Pezizomycotina</taxon>
        <taxon>Sordariomycetes</taxon>
        <taxon>Hypocreomycetidae</taxon>
        <taxon>Hypocreales</taxon>
        <taxon>Ophiocordycipitaceae</taxon>
        <taxon>Ophiocordyceps</taxon>
    </lineage>
</organism>
<evidence type="ECO:0000313" key="4">
    <source>
        <dbReference type="Proteomes" id="UP000226192"/>
    </source>
</evidence>
<dbReference type="EMBL" id="NJET01000148">
    <property type="protein sequence ID" value="PHH60409.1"/>
    <property type="molecule type" value="Genomic_DNA"/>
</dbReference>
<feature type="compositionally biased region" description="Basic and acidic residues" evidence="1">
    <location>
        <begin position="119"/>
        <end position="142"/>
    </location>
</feature>
<dbReference type="SMART" id="SM01173">
    <property type="entry name" value="DUF4187"/>
    <property type="match status" value="1"/>
</dbReference>
<dbReference type="PANTHER" id="PTHR21032">
    <property type="entry name" value="G PATCH DOMAIN-CONTAINING PROTEIN 11"/>
    <property type="match status" value="1"/>
</dbReference>
<dbReference type="GO" id="GO:0000776">
    <property type="term" value="C:kinetochore"/>
    <property type="evidence" value="ECO:0007669"/>
    <property type="project" value="TreeGrafter"/>
</dbReference>
<dbReference type="Pfam" id="PF01585">
    <property type="entry name" value="G-patch"/>
    <property type="match status" value="1"/>
</dbReference>
<reference evidence="3 4" key="1">
    <citation type="submission" date="2017-06" db="EMBL/GenBank/DDBJ databases">
        <title>Ant-infecting Ophiocordyceps genomes reveal a high diversity of potential behavioral manipulation genes and a possible major role for enterotoxins.</title>
        <authorList>
            <person name="De Bekker C."/>
            <person name="Evans H.C."/>
            <person name="Brachmann A."/>
            <person name="Hughes D.P."/>
        </authorList>
    </citation>
    <scope>NUCLEOTIDE SEQUENCE [LARGE SCALE GENOMIC DNA]</scope>
    <source>
        <strain evidence="3 4">Map64</strain>
    </source>
</reference>
<dbReference type="PANTHER" id="PTHR21032:SF0">
    <property type="entry name" value="G PATCH DOMAIN-CONTAINING PROTEIN 11"/>
    <property type="match status" value="1"/>
</dbReference>
<protein>
    <recommendedName>
        <fullName evidence="2">G-patch domain-containing protein</fullName>
    </recommendedName>
</protein>
<accession>A0A2C5X7Y6</accession>
<dbReference type="SMART" id="SM00443">
    <property type="entry name" value="G_patch"/>
    <property type="match status" value="1"/>
</dbReference>
<dbReference type="InterPro" id="IPR000467">
    <property type="entry name" value="G_patch_dom"/>
</dbReference>
<evidence type="ECO:0000256" key="1">
    <source>
        <dbReference type="SAM" id="MobiDB-lite"/>
    </source>
</evidence>
<dbReference type="Pfam" id="PF13821">
    <property type="entry name" value="DUF4187"/>
    <property type="match status" value="1"/>
</dbReference>
<dbReference type="GO" id="GO:0003676">
    <property type="term" value="F:nucleic acid binding"/>
    <property type="evidence" value="ECO:0007669"/>
    <property type="project" value="InterPro"/>
</dbReference>
<dbReference type="InterPro" id="IPR039249">
    <property type="entry name" value="GPATCH11"/>
</dbReference>
<dbReference type="PROSITE" id="PS50174">
    <property type="entry name" value="G_PATCH"/>
    <property type="match status" value="1"/>
</dbReference>
<evidence type="ECO:0000259" key="2">
    <source>
        <dbReference type="PROSITE" id="PS50174"/>
    </source>
</evidence>